<evidence type="ECO:0008006" key="4">
    <source>
        <dbReference type="Google" id="ProtNLM"/>
    </source>
</evidence>
<feature type="region of interest" description="Disordered" evidence="1">
    <location>
        <begin position="1"/>
        <end position="24"/>
    </location>
</feature>
<proteinExistence type="predicted"/>
<gene>
    <name evidence="2" type="ORF">PCOR1329_LOCUS7523</name>
</gene>
<name>A0ABN9Q709_9DINO</name>
<evidence type="ECO:0000313" key="3">
    <source>
        <dbReference type="Proteomes" id="UP001189429"/>
    </source>
</evidence>
<evidence type="ECO:0000256" key="1">
    <source>
        <dbReference type="SAM" id="MobiDB-lite"/>
    </source>
</evidence>
<sequence length="50" mass="5623">DMVSPPAAVDHFSGMPVAQDTMGKSVPEVTKLREWEDQHEKELDAISRKE</sequence>
<keyword evidence="3" id="KW-1185">Reference proteome</keyword>
<feature type="non-terminal residue" evidence="2">
    <location>
        <position position="50"/>
    </location>
</feature>
<dbReference type="EMBL" id="CAUYUJ010002037">
    <property type="protein sequence ID" value="CAK0798880.1"/>
    <property type="molecule type" value="Genomic_DNA"/>
</dbReference>
<reference evidence="2" key="1">
    <citation type="submission" date="2023-10" db="EMBL/GenBank/DDBJ databases">
        <authorList>
            <person name="Chen Y."/>
            <person name="Shah S."/>
            <person name="Dougan E. K."/>
            <person name="Thang M."/>
            <person name="Chan C."/>
        </authorList>
    </citation>
    <scope>NUCLEOTIDE SEQUENCE [LARGE SCALE GENOMIC DNA]</scope>
</reference>
<accession>A0ABN9Q709</accession>
<dbReference type="Proteomes" id="UP001189429">
    <property type="component" value="Unassembled WGS sequence"/>
</dbReference>
<organism evidence="2 3">
    <name type="scientific">Prorocentrum cordatum</name>
    <dbReference type="NCBI Taxonomy" id="2364126"/>
    <lineage>
        <taxon>Eukaryota</taxon>
        <taxon>Sar</taxon>
        <taxon>Alveolata</taxon>
        <taxon>Dinophyceae</taxon>
        <taxon>Prorocentrales</taxon>
        <taxon>Prorocentraceae</taxon>
        <taxon>Prorocentrum</taxon>
    </lineage>
</organism>
<feature type="non-terminal residue" evidence="2">
    <location>
        <position position="1"/>
    </location>
</feature>
<protein>
    <recommendedName>
        <fullName evidence="4">Clathrin light chain</fullName>
    </recommendedName>
</protein>
<comment type="caution">
    <text evidence="2">The sequence shown here is derived from an EMBL/GenBank/DDBJ whole genome shotgun (WGS) entry which is preliminary data.</text>
</comment>
<evidence type="ECO:0000313" key="2">
    <source>
        <dbReference type="EMBL" id="CAK0798880.1"/>
    </source>
</evidence>